<dbReference type="KEGG" id="mfel:JPM2_1350"/>
<dbReference type="EMBL" id="AP022325">
    <property type="protein sequence ID" value="BBU47442.1"/>
    <property type="molecule type" value="Genomic_DNA"/>
</dbReference>
<dbReference type="PANTHER" id="PTHR38594:SF1">
    <property type="entry name" value="PEP-DEPENDENT DIHYDROXYACETONE KINASE, PHOSPHORYL DONOR SUBUNIT DHAM"/>
    <property type="match status" value="1"/>
</dbReference>
<evidence type="ECO:0000256" key="1">
    <source>
        <dbReference type="ARBA" id="ARBA00022679"/>
    </source>
</evidence>
<dbReference type="InterPro" id="IPR004701">
    <property type="entry name" value="PTS_EIIA_man-typ"/>
</dbReference>
<keyword evidence="1" id="KW-0808">Transferase</keyword>
<organism evidence="3 4">
    <name type="scientific">Mycoplasmopsis felis</name>
    <dbReference type="NCBI Taxonomy" id="33923"/>
    <lineage>
        <taxon>Bacteria</taxon>
        <taxon>Bacillati</taxon>
        <taxon>Mycoplasmatota</taxon>
        <taxon>Mycoplasmoidales</taxon>
        <taxon>Metamycoplasmataceae</taxon>
        <taxon>Mycoplasmopsis</taxon>
    </lineage>
</organism>
<sequence>MQKLFIIISHYEKLASTIKDYFQKMLPINNEYIILQSIGGINNGSELGTDPIALMDLINSYKEIKEVIIFSDLGSATLSAESICSMITDKEIFVSKGALIENGFSAYVLANSGADFKDVINASQEPIIK</sequence>
<keyword evidence="4" id="KW-1185">Reference proteome</keyword>
<dbReference type="GO" id="GO:0019563">
    <property type="term" value="P:glycerol catabolic process"/>
    <property type="evidence" value="ECO:0007669"/>
    <property type="project" value="InterPro"/>
</dbReference>
<reference evidence="3 4" key="1">
    <citation type="submission" date="2020-01" db="EMBL/GenBank/DDBJ databases">
        <title>Complete genome sequence of Mycoplasma felis strain Myco-2.</title>
        <authorList>
            <person name="Kinoshita Y."/>
            <person name="Niwa H."/>
            <person name="Uchida-Fujii E."/>
            <person name="Nukada T."/>
        </authorList>
    </citation>
    <scope>NUCLEOTIDE SEQUENCE [LARGE SCALE GENOMIC DNA]</scope>
    <source>
        <strain evidence="3 4">Myco-2</strain>
    </source>
</reference>
<dbReference type="SUPFAM" id="SSF53062">
    <property type="entry name" value="PTS system fructose IIA component-like"/>
    <property type="match status" value="1"/>
</dbReference>
<dbReference type="Pfam" id="PF03610">
    <property type="entry name" value="EIIA-man"/>
    <property type="match status" value="1"/>
</dbReference>
<dbReference type="InterPro" id="IPR039643">
    <property type="entry name" value="DhaM"/>
</dbReference>
<feature type="domain" description="PTS EIIA type-4" evidence="2">
    <location>
        <begin position="2"/>
        <end position="129"/>
    </location>
</feature>
<dbReference type="Proteomes" id="UP000464317">
    <property type="component" value="Chromosome"/>
</dbReference>
<dbReference type="GO" id="GO:0016020">
    <property type="term" value="C:membrane"/>
    <property type="evidence" value="ECO:0007669"/>
    <property type="project" value="InterPro"/>
</dbReference>
<accession>A0A809RT01</accession>
<name>A0A809RT01_9BACT</name>
<dbReference type="GO" id="GO:0009401">
    <property type="term" value="P:phosphoenolpyruvate-dependent sugar phosphotransferase system"/>
    <property type="evidence" value="ECO:0007669"/>
    <property type="project" value="InterPro"/>
</dbReference>
<dbReference type="InterPro" id="IPR036662">
    <property type="entry name" value="PTS_EIIA_man-typ_sf"/>
</dbReference>
<gene>
    <name evidence="3" type="ORF">JPM2_1350</name>
</gene>
<dbReference type="RefSeq" id="WP_233091010.1">
    <property type="nucleotide sequence ID" value="NZ_AP022325.1"/>
</dbReference>
<dbReference type="PROSITE" id="PS51096">
    <property type="entry name" value="PTS_EIIA_TYPE_4"/>
    <property type="match status" value="1"/>
</dbReference>
<dbReference type="PANTHER" id="PTHR38594">
    <property type="entry name" value="PEP-DEPENDENT DIHYDROXYACETONE KINASE, PHOSPHORYL DONOR SUBUNIT DHAM"/>
    <property type="match status" value="1"/>
</dbReference>
<evidence type="ECO:0000259" key="2">
    <source>
        <dbReference type="PROSITE" id="PS51096"/>
    </source>
</evidence>
<dbReference type="Gene3D" id="3.40.50.510">
    <property type="entry name" value="Phosphotransferase system, mannose-type IIA component"/>
    <property type="match status" value="1"/>
</dbReference>
<dbReference type="GO" id="GO:0047324">
    <property type="term" value="F:phosphoenolpyruvate-glycerone phosphotransferase activity"/>
    <property type="evidence" value="ECO:0007669"/>
    <property type="project" value="InterPro"/>
</dbReference>
<dbReference type="AlphaFoldDB" id="A0A809RT01"/>
<protein>
    <submittedName>
        <fullName evidence="3">PTS mannose transporter subunit IIA</fullName>
    </submittedName>
</protein>
<proteinExistence type="predicted"/>
<evidence type="ECO:0000313" key="4">
    <source>
        <dbReference type="Proteomes" id="UP000464317"/>
    </source>
</evidence>
<evidence type="ECO:0000313" key="3">
    <source>
        <dbReference type="EMBL" id="BBU47442.1"/>
    </source>
</evidence>